<dbReference type="Proteomes" id="UP000294927">
    <property type="component" value="Unassembled WGS sequence"/>
</dbReference>
<accession>A0A4R7W509</accession>
<keyword evidence="1" id="KW-0805">Transcription regulation</keyword>
<gene>
    <name evidence="5" type="ORF">CLV71_101686</name>
</gene>
<dbReference type="InterPro" id="IPR009057">
    <property type="entry name" value="Homeodomain-like_sf"/>
</dbReference>
<dbReference type="PANTHER" id="PTHR30055">
    <property type="entry name" value="HTH-TYPE TRANSCRIPTIONAL REGULATOR RUTR"/>
    <property type="match status" value="1"/>
</dbReference>
<evidence type="ECO:0000313" key="6">
    <source>
        <dbReference type="Proteomes" id="UP000294927"/>
    </source>
</evidence>
<dbReference type="GO" id="GO:0000976">
    <property type="term" value="F:transcription cis-regulatory region binding"/>
    <property type="evidence" value="ECO:0007669"/>
    <property type="project" value="TreeGrafter"/>
</dbReference>
<name>A0A4R7W509_9PSEU</name>
<evidence type="ECO:0000313" key="5">
    <source>
        <dbReference type="EMBL" id="TDV57813.1"/>
    </source>
</evidence>
<keyword evidence="2" id="KW-0238">DNA-binding</keyword>
<feature type="domain" description="QsdR TetR regulatory C-terminal" evidence="4">
    <location>
        <begin position="100"/>
        <end position="208"/>
    </location>
</feature>
<keyword evidence="6" id="KW-1185">Reference proteome</keyword>
<protein>
    <recommendedName>
        <fullName evidence="4">QsdR TetR regulatory C-terminal domain-containing protein</fullName>
    </recommendedName>
</protein>
<proteinExistence type="predicted"/>
<dbReference type="Gene3D" id="1.10.357.10">
    <property type="entry name" value="Tetracycline Repressor, domain 2"/>
    <property type="match status" value="1"/>
</dbReference>
<dbReference type="InterPro" id="IPR050109">
    <property type="entry name" value="HTH-type_TetR-like_transc_reg"/>
</dbReference>
<evidence type="ECO:0000259" key="4">
    <source>
        <dbReference type="Pfam" id="PF18598"/>
    </source>
</evidence>
<dbReference type="SUPFAM" id="SSF46689">
    <property type="entry name" value="Homeodomain-like"/>
    <property type="match status" value="1"/>
</dbReference>
<dbReference type="GO" id="GO:0003700">
    <property type="term" value="F:DNA-binding transcription factor activity"/>
    <property type="evidence" value="ECO:0007669"/>
    <property type="project" value="TreeGrafter"/>
</dbReference>
<dbReference type="InterPro" id="IPR041485">
    <property type="entry name" value="TetR_C_36"/>
</dbReference>
<dbReference type="RefSeq" id="WP_166663903.1">
    <property type="nucleotide sequence ID" value="NZ_SOCP01000001.1"/>
</dbReference>
<dbReference type="Pfam" id="PF18598">
    <property type="entry name" value="TetR_C_36"/>
    <property type="match status" value="1"/>
</dbReference>
<dbReference type="PANTHER" id="PTHR30055:SF234">
    <property type="entry name" value="HTH-TYPE TRANSCRIPTIONAL REGULATOR BETI"/>
    <property type="match status" value="1"/>
</dbReference>
<comment type="caution">
    <text evidence="5">The sequence shown here is derived from an EMBL/GenBank/DDBJ whole genome shotgun (WGS) entry which is preliminary data.</text>
</comment>
<sequence>MSPREPRRAGTPLRRQLAGTATVRPTALDAFRQARRTFVAGARVDMRSLAGCLEVDRATLYRWVGSRDQLLTEILWSLLDPTIAALRETHCHAGPPAVPGRSPAAAVMNGMVRAVTANPGMRRFLDREGELALRLLTTRASDFEARLIRSVDDLVREEVAAGRLNPSVPGDDLPYVLVRIAESYVYLGLITGEHPDPERAARVIDALLPPGALTST</sequence>
<dbReference type="EMBL" id="SOCP01000001">
    <property type="protein sequence ID" value="TDV57813.1"/>
    <property type="molecule type" value="Genomic_DNA"/>
</dbReference>
<reference evidence="5 6" key="1">
    <citation type="submission" date="2019-03" db="EMBL/GenBank/DDBJ databases">
        <title>Genomic Encyclopedia of Archaeal and Bacterial Type Strains, Phase II (KMG-II): from individual species to whole genera.</title>
        <authorList>
            <person name="Goeker M."/>
        </authorList>
    </citation>
    <scope>NUCLEOTIDE SEQUENCE [LARGE SCALE GENOMIC DNA]</scope>
    <source>
        <strain evidence="5 6">DSM 45499</strain>
    </source>
</reference>
<keyword evidence="3" id="KW-0804">Transcription</keyword>
<dbReference type="AlphaFoldDB" id="A0A4R7W509"/>
<organism evidence="5 6">
    <name type="scientific">Actinophytocola oryzae</name>
    <dbReference type="NCBI Taxonomy" id="502181"/>
    <lineage>
        <taxon>Bacteria</taxon>
        <taxon>Bacillati</taxon>
        <taxon>Actinomycetota</taxon>
        <taxon>Actinomycetes</taxon>
        <taxon>Pseudonocardiales</taxon>
        <taxon>Pseudonocardiaceae</taxon>
    </lineage>
</organism>
<evidence type="ECO:0000256" key="1">
    <source>
        <dbReference type="ARBA" id="ARBA00023015"/>
    </source>
</evidence>
<evidence type="ECO:0000256" key="3">
    <source>
        <dbReference type="ARBA" id="ARBA00023163"/>
    </source>
</evidence>
<evidence type="ECO:0000256" key="2">
    <source>
        <dbReference type="ARBA" id="ARBA00023125"/>
    </source>
</evidence>